<evidence type="ECO:0000313" key="7">
    <source>
        <dbReference type="Proteomes" id="UP000278036"/>
    </source>
</evidence>
<keyword evidence="2 4" id="KW-0378">Hydrolase</keyword>
<dbReference type="EMBL" id="RAQU01000138">
    <property type="protein sequence ID" value="RKK02628.1"/>
    <property type="molecule type" value="Genomic_DNA"/>
</dbReference>
<dbReference type="Pfam" id="PF01546">
    <property type="entry name" value="Peptidase_M20"/>
    <property type="match status" value="1"/>
</dbReference>
<organism evidence="4 7">
    <name type="scientific">Teichococcus wenyumeiae</name>
    <dbReference type="NCBI Taxonomy" id="2478470"/>
    <lineage>
        <taxon>Bacteria</taxon>
        <taxon>Pseudomonadati</taxon>
        <taxon>Pseudomonadota</taxon>
        <taxon>Alphaproteobacteria</taxon>
        <taxon>Acetobacterales</taxon>
        <taxon>Roseomonadaceae</taxon>
        <taxon>Roseomonas</taxon>
    </lineage>
</organism>
<dbReference type="PANTHER" id="PTHR43808:SF17">
    <property type="entry name" value="PEPTIDASE M20"/>
    <property type="match status" value="1"/>
</dbReference>
<keyword evidence="1" id="KW-0479">Metal-binding</keyword>
<dbReference type="SUPFAM" id="SSF53187">
    <property type="entry name" value="Zn-dependent exopeptidases"/>
    <property type="match status" value="1"/>
</dbReference>
<dbReference type="InterPro" id="IPR002933">
    <property type="entry name" value="Peptidase_M20"/>
</dbReference>
<dbReference type="RefSeq" id="WP_120639785.1">
    <property type="nucleotide sequence ID" value="NZ_RAQU01000138.1"/>
</dbReference>
<evidence type="ECO:0000313" key="6">
    <source>
        <dbReference type="Proteomes" id="UP000274097"/>
    </source>
</evidence>
<dbReference type="GO" id="GO:0016787">
    <property type="term" value="F:hydrolase activity"/>
    <property type="evidence" value="ECO:0007669"/>
    <property type="project" value="UniProtKB-KW"/>
</dbReference>
<protein>
    <submittedName>
        <fullName evidence="4">M20/M25/M40 family metallo-hydrolase</fullName>
    </submittedName>
</protein>
<dbReference type="Proteomes" id="UP000274097">
    <property type="component" value="Unassembled WGS sequence"/>
</dbReference>
<gene>
    <name evidence="4" type="ORF">D6Z83_18775</name>
    <name evidence="5" type="ORF">EBE87_23550</name>
</gene>
<evidence type="ECO:0000313" key="5">
    <source>
        <dbReference type="EMBL" id="RMI17211.1"/>
    </source>
</evidence>
<dbReference type="EMBL" id="RFLX01000035">
    <property type="protein sequence ID" value="RMI17211.1"/>
    <property type="molecule type" value="Genomic_DNA"/>
</dbReference>
<dbReference type="GO" id="GO:0046872">
    <property type="term" value="F:metal ion binding"/>
    <property type="evidence" value="ECO:0007669"/>
    <property type="project" value="UniProtKB-KW"/>
</dbReference>
<name>A0A3A9JPP3_9PROT</name>
<dbReference type="Proteomes" id="UP000278036">
    <property type="component" value="Unassembled WGS sequence"/>
</dbReference>
<sequence>MPDTAAAPSLRAALSALDNGGAAQEAAALLASPGFAAAREAIVADHDRIVADIIRLTEIASPPFGEAPRAAAFAEALREHGLKDVAIDAEGNVTGLRPGSDPDAGLIVLCSHLDTVFPAGTDVKVKREGTILRAPGVGDDTRGLAVMLGLLRAMDAAGIQTRASILAMGSVGEEGAGDLRGVKAFFKNDPRRDQVAGFMALDGLDPSRLVTAAVGSKRYRITFRGPGGHSFGAFGLVNPAFALARAADALSRIRVPAKPKTTFSIGRIGGGSSINAIPEEMWMEVDLRSASPEALAALENRFLAILPQAAEDENAARDTSAGKVRVEVKVIGDRPAGVTDSNSRVVKLAQAVMTGQGHEFHAEASSTDSNIAMSLGLPAITVGSGCAGGRAHSLEEWIDVEPKASAHGIATALGTLLALAGTDASAD</sequence>
<dbReference type="PANTHER" id="PTHR43808">
    <property type="entry name" value="ACETYLORNITHINE DEACETYLASE"/>
    <property type="match status" value="1"/>
</dbReference>
<comment type="caution">
    <text evidence="4">The sequence shown here is derived from an EMBL/GenBank/DDBJ whole genome shotgun (WGS) entry which is preliminary data.</text>
</comment>
<dbReference type="InParanoid" id="A0A3A9JPP3"/>
<dbReference type="AlphaFoldDB" id="A0A3A9JPP3"/>
<proteinExistence type="predicted"/>
<dbReference type="Pfam" id="PF07687">
    <property type="entry name" value="M20_dimer"/>
    <property type="match status" value="1"/>
</dbReference>
<dbReference type="Gene3D" id="3.40.630.10">
    <property type="entry name" value="Zn peptidases"/>
    <property type="match status" value="1"/>
</dbReference>
<evidence type="ECO:0000256" key="2">
    <source>
        <dbReference type="ARBA" id="ARBA00022801"/>
    </source>
</evidence>
<evidence type="ECO:0000313" key="4">
    <source>
        <dbReference type="EMBL" id="RKK02628.1"/>
    </source>
</evidence>
<dbReference type="InterPro" id="IPR011650">
    <property type="entry name" value="Peptidase_M20_dimer"/>
</dbReference>
<keyword evidence="6" id="KW-1185">Reference proteome</keyword>
<accession>A0A3A9JPP3</accession>
<evidence type="ECO:0000256" key="1">
    <source>
        <dbReference type="ARBA" id="ARBA00022723"/>
    </source>
</evidence>
<dbReference type="InterPro" id="IPR036264">
    <property type="entry name" value="Bact_exopeptidase_dim_dom"/>
</dbReference>
<evidence type="ECO:0000259" key="3">
    <source>
        <dbReference type="Pfam" id="PF07687"/>
    </source>
</evidence>
<dbReference type="InterPro" id="IPR050072">
    <property type="entry name" value="Peptidase_M20A"/>
</dbReference>
<dbReference type="Gene3D" id="3.30.70.360">
    <property type="match status" value="1"/>
</dbReference>
<dbReference type="SUPFAM" id="SSF55031">
    <property type="entry name" value="Bacterial exopeptidase dimerisation domain"/>
    <property type="match status" value="1"/>
</dbReference>
<feature type="domain" description="Peptidase M20 dimerisation" evidence="3">
    <location>
        <begin position="213"/>
        <end position="311"/>
    </location>
</feature>
<reference evidence="4 7" key="1">
    <citation type="submission" date="2018-09" db="EMBL/GenBank/DDBJ databases">
        <title>Roseomonas sp. nov., isolated from feces of Tibetan antelopes in the Qinghai-Tibet plateau, China.</title>
        <authorList>
            <person name="Tian Z."/>
        </authorList>
    </citation>
    <scope>NUCLEOTIDE SEQUENCE [LARGE SCALE GENOMIC DNA]</scope>
    <source>
        <strain evidence="5 6">Z23</strain>
        <strain evidence="4 7">Z24</strain>
    </source>
</reference>
<dbReference type="OrthoDB" id="9776600at2"/>